<proteinExistence type="predicted"/>
<keyword evidence="2" id="KW-0472">Membrane</keyword>
<evidence type="ECO:0000256" key="2">
    <source>
        <dbReference type="SAM" id="Phobius"/>
    </source>
</evidence>
<feature type="region of interest" description="Disordered" evidence="1">
    <location>
        <begin position="230"/>
        <end position="294"/>
    </location>
</feature>
<gene>
    <name evidence="3" type="ORF">MKZ38_004615</name>
</gene>
<feature type="region of interest" description="Disordered" evidence="1">
    <location>
        <begin position="510"/>
        <end position="563"/>
    </location>
</feature>
<feature type="compositionally biased region" description="Polar residues" evidence="1">
    <location>
        <begin position="389"/>
        <end position="406"/>
    </location>
</feature>
<feature type="region of interest" description="Disordered" evidence="1">
    <location>
        <begin position="65"/>
        <end position="218"/>
    </location>
</feature>
<feature type="region of interest" description="Disordered" evidence="1">
    <location>
        <begin position="334"/>
        <end position="353"/>
    </location>
</feature>
<evidence type="ECO:0000256" key="1">
    <source>
        <dbReference type="SAM" id="MobiDB-lite"/>
    </source>
</evidence>
<dbReference type="EMBL" id="JAKWBI020000271">
    <property type="protein sequence ID" value="KAJ2897543.1"/>
    <property type="molecule type" value="Genomic_DNA"/>
</dbReference>
<name>A0AAD5RM72_9PEZI</name>
<feature type="compositionally biased region" description="Low complexity" evidence="1">
    <location>
        <begin position="240"/>
        <end position="264"/>
    </location>
</feature>
<keyword evidence="2" id="KW-1133">Transmembrane helix</keyword>
<feature type="transmembrane region" description="Helical" evidence="2">
    <location>
        <begin position="20"/>
        <end position="47"/>
    </location>
</feature>
<evidence type="ECO:0000313" key="3">
    <source>
        <dbReference type="EMBL" id="KAJ2897543.1"/>
    </source>
</evidence>
<keyword evidence="2" id="KW-0812">Transmembrane</keyword>
<feature type="compositionally biased region" description="Basic and acidic residues" evidence="1">
    <location>
        <begin position="440"/>
        <end position="460"/>
    </location>
</feature>
<reference evidence="3" key="1">
    <citation type="submission" date="2022-07" db="EMBL/GenBank/DDBJ databases">
        <title>Draft genome sequence of Zalerion maritima ATCC 34329, a (micro)plastics degrading marine fungus.</title>
        <authorList>
            <person name="Paco A."/>
            <person name="Goncalves M.F.M."/>
            <person name="Rocha-Santos T.A.P."/>
            <person name="Alves A."/>
        </authorList>
    </citation>
    <scope>NUCLEOTIDE SEQUENCE</scope>
    <source>
        <strain evidence="3">ATCC 34329</strain>
    </source>
</reference>
<feature type="region of interest" description="Disordered" evidence="1">
    <location>
        <begin position="371"/>
        <end position="460"/>
    </location>
</feature>
<feature type="compositionally biased region" description="Basic and acidic residues" evidence="1">
    <location>
        <begin position="545"/>
        <end position="555"/>
    </location>
</feature>
<accession>A0AAD5RM72</accession>
<comment type="caution">
    <text evidence="3">The sequence shown here is derived from an EMBL/GenBank/DDBJ whole genome shotgun (WGS) entry which is preliminary data.</text>
</comment>
<feature type="compositionally biased region" description="Low complexity" evidence="1">
    <location>
        <begin position="373"/>
        <end position="388"/>
    </location>
</feature>
<feature type="compositionally biased region" description="Polar residues" evidence="1">
    <location>
        <begin position="177"/>
        <end position="191"/>
    </location>
</feature>
<feature type="compositionally biased region" description="Basic residues" evidence="1">
    <location>
        <begin position="511"/>
        <end position="522"/>
    </location>
</feature>
<keyword evidence="4" id="KW-1185">Reference proteome</keyword>
<dbReference type="AlphaFoldDB" id="A0AAD5RM72"/>
<dbReference type="Proteomes" id="UP001201980">
    <property type="component" value="Unassembled WGS sequence"/>
</dbReference>
<feature type="compositionally biased region" description="Basic residues" evidence="1">
    <location>
        <begin position="425"/>
        <end position="439"/>
    </location>
</feature>
<protein>
    <submittedName>
        <fullName evidence="3">Uncharacterized protein</fullName>
    </submittedName>
</protein>
<feature type="compositionally biased region" description="Low complexity" evidence="1">
    <location>
        <begin position="523"/>
        <end position="534"/>
    </location>
</feature>
<feature type="compositionally biased region" description="Low complexity" evidence="1">
    <location>
        <begin position="339"/>
        <end position="353"/>
    </location>
</feature>
<organism evidence="3 4">
    <name type="scientific">Zalerion maritima</name>
    <dbReference type="NCBI Taxonomy" id="339359"/>
    <lineage>
        <taxon>Eukaryota</taxon>
        <taxon>Fungi</taxon>
        <taxon>Dikarya</taxon>
        <taxon>Ascomycota</taxon>
        <taxon>Pezizomycotina</taxon>
        <taxon>Sordariomycetes</taxon>
        <taxon>Lulworthiomycetidae</taxon>
        <taxon>Lulworthiales</taxon>
        <taxon>Lulworthiaceae</taxon>
        <taxon>Zalerion</taxon>
    </lineage>
</organism>
<evidence type="ECO:0000313" key="4">
    <source>
        <dbReference type="Proteomes" id="UP001201980"/>
    </source>
</evidence>
<sequence>MAAQTVSAATNDGLIWLYDLVVYLFDLLVCVLDAIMFLCSFVVGSLLTFKRRGFHRSGYPHTMSSDTMSSLYPDRPIRPLPKRRLRERLSPEEVDSIKYPPAPEANPPLFYYPASDHQDSPPCNGASDGAGDRARVFRRNGMSSTNESDDEERPRTVAIPWPSSQAIPRLSRKDNSRNTATANPPTSTGSSADGYDSLENTNKKKRKIPSPGEHVLNGGHTLAEISSLSISHSSGHDSADGALTSTSHHSGSGSTLMSSSSQGMSGPGRGRFGRTRNGRSPLRALSETTSNWVGRTGKVRPLQVALHQDTPATEGSGIISSAIANAEKLPPAQNKENTSLLQQSGKSKSSPASSLFTFTCESQVNSAVAWPGSDTASSSLQSPSSKSSTAHNMQSTQTSPPRTGSSFGHKDAGHPGNIGAEAGGPRRKPISKAERKRRLDNKLQHQADQRMTEAQMRKRDCNSQEGEWLCLFCEYELIFGEQPRALIREFELRDLQRRKDEAYKQQLIERARRRARKSKKPAGKSSGKGKNAAAEGQNQHAQSARPDHPDPHDQPDDGTDDVYGEEAEDAGVEYVEQHGTDGVFEGDFGGHGHNVDDHEHAHCLDHIRDHGGVGGGRVAGDGRVGMHPQPLQSCTCAHA</sequence>